<evidence type="ECO:0000313" key="2">
    <source>
        <dbReference type="EMBL" id="CBL55873.1"/>
    </source>
</evidence>
<evidence type="ECO:0000256" key="1">
    <source>
        <dbReference type="SAM" id="MobiDB-lite"/>
    </source>
</evidence>
<dbReference type="HOGENOM" id="CLU_3046797_0_0_11"/>
<evidence type="ECO:0000313" key="3">
    <source>
        <dbReference type="Proteomes" id="UP000000936"/>
    </source>
</evidence>
<dbReference type="AlphaFoldDB" id="D7GIF1"/>
<reference evidence="2 3" key="1">
    <citation type="journal article" date="2010" name="PLoS ONE">
        <title>The complete genome of Propionibacterium freudenreichii CIRM-BIA1, a hardy actinobacterium with food and probiotic applications.</title>
        <authorList>
            <person name="Falentin H."/>
            <person name="Deutsch S.M."/>
            <person name="Jan G."/>
            <person name="Loux V."/>
            <person name="Thierry A."/>
            <person name="Parayre S."/>
            <person name="Maillard M.B."/>
            <person name="Dherbecourt J."/>
            <person name="Cousin F.J."/>
            <person name="Jardin J."/>
            <person name="Siguier P."/>
            <person name="Couloux A."/>
            <person name="Barbe V."/>
            <person name="Vacherie B."/>
            <person name="Wincker P."/>
            <person name="Gibrat J.F."/>
            <person name="Gaillardin C."/>
            <person name="Lortal S."/>
        </authorList>
    </citation>
    <scope>NUCLEOTIDE SEQUENCE [LARGE SCALE GENOMIC DNA]</scope>
    <source>
        <strain evidence="3">ATCC 9614 / DSM 4902 / CIP 103027 / NCIMB 8099 / CIRM-BIA1</strain>
    </source>
</reference>
<accession>D7GIF1</accession>
<dbReference type="STRING" id="754252.PFREUD_03420"/>
<proteinExistence type="predicted"/>
<sequence length="54" mass="5366">MSHVGQSDADYAPEPTGPIAGGPSCIDALNTGVRGGPDPASVTLEAFGRDIPEA</sequence>
<organism evidence="2 3">
    <name type="scientific">Propionibacterium freudenreichii subsp. shermanii (strain ATCC 9614 / DSM 4902 / CIP 103027 / NCIMB 8099 / CIRM-BIA1)</name>
    <dbReference type="NCBI Taxonomy" id="754252"/>
    <lineage>
        <taxon>Bacteria</taxon>
        <taxon>Bacillati</taxon>
        <taxon>Actinomycetota</taxon>
        <taxon>Actinomycetes</taxon>
        <taxon>Propionibacteriales</taxon>
        <taxon>Propionibacteriaceae</taxon>
        <taxon>Propionibacterium</taxon>
    </lineage>
</organism>
<protein>
    <submittedName>
        <fullName evidence="2">Uncharacterized protein</fullName>
    </submittedName>
</protein>
<dbReference type="Proteomes" id="UP000000936">
    <property type="component" value="Chromosome"/>
</dbReference>
<keyword evidence="3" id="KW-1185">Reference proteome</keyword>
<gene>
    <name evidence="2" type="ordered locus">PFREUD_03420</name>
</gene>
<dbReference type="EMBL" id="FN806773">
    <property type="protein sequence ID" value="CBL55873.1"/>
    <property type="molecule type" value="Genomic_DNA"/>
</dbReference>
<name>D7GIF1_PROFC</name>
<dbReference type="KEGG" id="pfr:PFREUD_03420"/>
<feature type="region of interest" description="Disordered" evidence="1">
    <location>
        <begin position="1"/>
        <end position="54"/>
    </location>
</feature>